<reference evidence="1 2" key="1">
    <citation type="submission" date="2019-02" db="EMBL/GenBank/DDBJ databases">
        <title>Deep-cultivation of Planctomycetes and their phenomic and genomic characterization uncovers novel biology.</title>
        <authorList>
            <person name="Wiegand S."/>
            <person name="Jogler M."/>
            <person name="Boedeker C."/>
            <person name="Pinto D."/>
            <person name="Vollmers J."/>
            <person name="Rivas-Marin E."/>
            <person name="Kohn T."/>
            <person name="Peeters S.H."/>
            <person name="Heuer A."/>
            <person name="Rast P."/>
            <person name="Oberbeckmann S."/>
            <person name="Bunk B."/>
            <person name="Jeske O."/>
            <person name="Meyerdierks A."/>
            <person name="Storesund J.E."/>
            <person name="Kallscheuer N."/>
            <person name="Luecker S."/>
            <person name="Lage O.M."/>
            <person name="Pohl T."/>
            <person name="Merkel B.J."/>
            <person name="Hornburger P."/>
            <person name="Mueller R.-W."/>
            <person name="Bruemmer F."/>
            <person name="Labrenz M."/>
            <person name="Spormann A.M."/>
            <person name="Op den Camp H."/>
            <person name="Overmann J."/>
            <person name="Amann R."/>
            <person name="Jetten M.S.M."/>
            <person name="Mascher T."/>
            <person name="Medema M.H."/>
            <person name="Devos D.P."/>
            <person name="Kaster A.-K."/>
            <person name="Ovreas L."/>
            <person name="Rohde M."/>
            <person name="Galperin M.Y."/>
            <person name="Jogler C."/>
        </authorList>
    </citation>
    <scope>NUCLEOTIDE SEQUENCE [LARGE SCALE GENOMIC DNA]</scope>
    <source>
        <strain evidence="1 2">EC9</strain>
    </source>
</reference>
<dbReference type="AlphaFoldDB" id="A0A517M0L4"/>
<gene>
    <name evidence="1" type="ORF">EC9_26080</name>
</gene>
<name>A0A517M0L4_9BACT</name>
<organism evidence="1 2">
    <name type="scientific">Rosistilla ulvae</name>
    <dbReference type="NCBI Taxonomy" id="1930277"/>
    <lineage>
        <taxon>Bacteria</taxon>
        <taxon>Pseudomonadati</taxon>
        <taxon>Planctomycetota</taxon>
        <taxon>Planctomycetia</taxon>
        <taxon>Pirellulales</taxon>
        <taxon>Pirellulaceae</taxon>
        <taxon>Rosistilla</taxon>
    </lineage>
</organism>
<dbReference type="EMBL" id="CP036261">
    <property type="protein sequence ID" value="QDS88418.1"/>
    <property type="molecule type" value="Genomic_DNA"/>
</dbReference>
<evidence type="ECO:0000313" key="2">
    <source>
        <dbReference type="Proteomes" id="UP000319557"/>
    </source>
</evidence>
<keyword evidence="2" id="KW-1185">Reference proteome</keyword>
<dbReference type="Proteomes" id="UP000319557">
    <property type="component" value="Chromosome"/>
</dbReference>
<dbReference type="KEGG" id="ruv:EC9_26080"/>
<sequence length="73" mass="8024">MCIAAAPLGLLIGLGAVVPWLTPWATCCRSCRNWCARRDLRGHDSFAMVRELPRFNAWSIAFASLLCLGLGVF</sequence>
<protein>
    <submittedName>
        <fullName evidence="1">Uncharacterized protein</fullName>
    </submittedName>
</protein>
<proteinExistence type="predicted"/>
<accession>A0A517M0L4</accession>
<evidence type="ECO:0000313" key="1">
    <source>
        <dbReference type="EMBL" id="QDS88418.1"/>
    </source>
</evidence>